<evidence type="ECO:0000256" key="1">
    <source>
        <dbReference type="SAM" id="MobiDB-lite"/>
    </source>
</evidence>
<keyword evidence="3" id="KW-1185">Reference proteome</keyword>
<organism evidence="2 3">
    <name type="scientific">Actinomadura yumaensis</name>
    <dbReference type="NCBI Taxonomy" id="111807"/>
    <lineage>
        <taxon>Bacteria</taxon>
        <taxon>Bacillati</taxon>
        <taxon>Actinomycetota</taxon>
        <taxon>Actinomycetes</taxon>
        <taxon>Streptosporangiales</taxon>
        <taxon>Thermomonosporaceae</taxon>
        <taxon>Actinomadura</taxon>
    </lineage>
</organism>
<feature type="region of interest" description="Disordered" evidence="1">
    <location>
        <begin position="134"/>
        <end position="155"/>
    </location>
</feature>
<name>A0ABW2CLM1_9ACTN</name>
<gene>
    <name evidence="2" type="ORF">ACFQKB_23255</name>
</gene>
<sequence>MTVPGALMRELKGEKPGGNSTTPAAPVAAGAPEGITGSAALSVDVAQNGRRAAAGWPGFSLNASETDGADREVVLTGGAIASPLTVYSPGKVTWRAGSLTLLLAPGAGPGSPQPVKCGSSRKQELASVPVVSAAADRPASPNGATVAPRQAAPGAAAPECREIREPGVNPEEDFNQHPRLQEVYKTPPLPAGNFETITSARSLAYCIRASGFANVKKLGGATPIGAETLLRRAVKTVRAVPAGSVNYNQQQGYFDTQAMPATTTMLGFGFMPTTATAEVAQVRPPGTDPAGKPYLTTGNLRSDLAVQNNLPSPRDDETWGRSYVAMRATKALVNGTALPLGASCGTAPTPLEINSFTGNIETGRLRLEQGSTFTGKVTIPDFTGCGVGEDLSPLLTATISGPGNALQLETGQWCRKTATSNCDTEREPKTITVSPGGKVTLASKDFIVPGGTGDTALKCDDWRMSFELKSGKWKPRFRMAKITNMKFSGCALRNGSDEIPLTVTQDTPVWLMLVINDDGTFAMRFEGVLLNATGRIEGQPCRLRFGGFASDDTGERVDIPTNASGDYGKENSEISNLVTTFGLSPKTQCSAPIPGFDLFNIYLGTSGNLKFNPPQKITSP</sequence>
<evidence type="ECO:0000313" key="2">
    <source>
        <dbReference type="EMBL" id="MFC6882693.1"/>
    </source>
</evidence>
<dbReference type="EMBL" id="JBHSXS010000014">
    <property type="protein sequence ID" value="MFC6882693.1"/>
    <property type="molecule type" value="Genomic_DNA"/>
</dbReference>
<reference evidence="3" key="1">
    <citation type="journal article" date="2019" name="Int. J. Syst. Evol. Microbiol.">
        <title>The Global Catalogue of Microorganisms (GCM) 10K type strain sequencing project: providing services to taxonomists for standard genome sequencing and annotation.</title>
        <authorList>
            <consortium name="The Broad Institute Genomics Platform"/>
            <consortium name="The Broad Institute Genome Sequencing Center for Infectious Disease"/>
            <person name="Wu L."/>
            <person name="Ma J."/>
        </authorList>
    </citation>
    <scope>NUCLEOTIDE SEQUENCE [LARGE SCALE GENOMIC DNA]</scope>
    <source>
        <strain evidence="3">JCM 3369</strain>
    </source>
</reference>
<accession>A0ABW2CLM1</accession>
<feature type="compositionally biased region" description="Low complexity" evidence="1">
    <location>
        <begin position="23"/>
        <end position="32"/>
    </location>
</feature>
<feature type="region of interest" description="Disordered" evidence="1">
    <location>
        <begin position="1"/>
        <end position="32"/>
    </location>
</feature>
<evidence type="ECO:0000313" key="3">
    <source>
        <dbReference type="Proteomes" id="UP001596380"/>
    </source>
</evidence>
<feature type="compositionally biased region" description="Low complexity" evidence="1">
    <location>
        <begin position="144"/>
        <end position="155"/>
    </location>
</feature>
<dbReference type="RefSeq" id="WP_160822315.1">
    <property type="nucleotide sequence ID" value="NZ_JBHSXS010000014.1"/>
</dbReference>
<comment type="caution">
    <text evidence="2">The sequence shown here is derived from an EMBL/GenBank/DDBJ whole genome shotgun (WGS) entry which is preliminary data.</text>
</comment>
<dbReference type="Proteomes" id="UP001596380">
    <property type="component" value="Unassembled WGS sequence"/>
</dbReference>
<proteinExistence type="predicted"/>
<protein>
    <submittedName>
        <fullName evidence="2">Uncharacterized protein</fullName>
    </submittedName>
</protein>